<evidence type="ECO:0000256" key="6">
    <source>
        <dbReference type="ARBA" id="ARBA00023239"/>
    </source>
</evidence>
<keyword evidence="11" id="KW-1185">Reference proteome</keyword>
<dbReference type="PANTHER" id="PTHR43181">
    <property type="entry name" value="2-C-METHYL-D-ERYTHRITOL 2,4-CYCLODIPHOSPHATE SYNTHASE, CHLOROPLASTIC"/>
    <property type="match status" value="1"/>
</dbReference>
<evidence type="ECO:0000313" key="11">
    <source>
        <dbReference type="Proteomes" id="UP000609849"/>
    </source>
</evidence>
<evidence type="ECO:0000256" key="3">
    <source>
        <dbReference type="ARBA" id="ARBA00012579"/>
    </source>
</evidence>
<evidence type="ECO:0000256" key="4">
    <source>
        <dbReference type="ARBA" id="ARBA00022723"/>
    </source>
</evidence>
<dbReference type="InterPro" id="IPR036571">
    <property type="entry name" value="MECDP_synthase_sf"/>
</dbReference>
<dbReference type="RefSeq" id="WP_153973091.1">
    <property type="nucleotide sequence ID" value="NZ_JACRWE010000010.1"/>
</dbReference>
<feature type="domain" description="2-C-methyl-D-erythritol 2,4-cyclodiphosphate synthase" evidence="9">
    <location>
        <begin position="1"/>
        <end position="154"/>
    </location>
</feature>
<reference evidence="10 11" key="1">
    <citation type="submission" date="2020-08" db="EMBL/GenBank/DDBJ databases">
        <authorList>
            <person name="Liu C."/>
            <person name="Sun Q."/>
        </authorList>
    </citation>
    <scope>NUCLEOTIDE SEQUENCE [LARGE SCALE GENOMIC DNA]</scope>
    <source>
        <strain evidence="10 11">NSJ-18</strain>
    </source>
</reference>
<dbReference type="InterPro" id="IPR020555">
    <property type="entry name" value="MECDP_synthase_CS"/>
</dbReference>
<feature type="binding site" evidence="7">
    <location>
        <begin position="132"/>
        <end position="135"/>
    </location>
    <ligand>
        <name>4-CDP-2-C-methyl-D-erythritol 2-phosphate</name>
        <dbReference type="ChEBI" id="CHEBI:57919"/>
    </ligand>
</feature>
<comment type="cofactor">
    <cofactor evidence="7">
        <name>a divalent metal cation</name>
        <dbReference type="ChEBI" id="CHEBI:60240"/>
    </cofactor>
    <text evidence="7">Binds 1 divalent metal cation per subunit.</text>
</comment>
<dbReference type="NCBIfam" id="TIGR00151">
    <property type="entry name" value="ispF"/>
    <property type="match status" value="1"/>
</dbReference>
<dbReference type="PANTHER" id="PTHR43181:SF1">
    <property type="entry name" value="2-C-METHYL-D-ERYTHRITOL 2,4-CYCLODIPHOSPHATE SYNTHASE, CHLOROPLASTIC"/>
    <property type="match status" value="1"/>
</dbReference>
<dbReference type="EMBL" id="JACRWE010000010">
    <property type="protein sequence ID" value="MBC5998129.1"/>
    <property type="molecule type" value="Genomic_DNA"/>
</dbReference>
<evidence type="ECO:0000256" key="1">
    <source>
        <dbReference type="ARBA" id="ARBA00000200"/>
    </source>
</evidence>
<dbReference type="Pfam" id="PF02542">
    <property type="entry name" value="YgbB"/>
    <property type="match status" value="1"/>
</dbReference>
<protein>
    <recommendedName>
        <fullName evidence="3 7">2-C-methyl-D-erythritol 2,4-cyclodiphosphate synthase</fullName>
        <shortName evidence="7">MECDP-synthase</shortName>
        <shortName evidence="7">MECPP-synthase</shortName>
        <shortName evidence="7">MECPS</shortName>
        <ecNumber evidence="3 7">4.6.1.12</ecNumber>
    </recommendedName>
</protein>
<comment type="caution">
    <text evidence="7">Lacks conserved residue(s) required for the propagation of feature annotation.</text>
</comment>
<evidence type="ECO:0000256" key="5">
    <source>
        <dbReference type="ARBA" id="ARBA00023229"/>
    </source>
</evidence>
<feature type="site" description="Transition state stabilizer" evidence="7">
    <location>
        <position position="133"/>
    </location>
</feature>
<organism evidence="10 11">
    <name type="scientific">Romboutsia faecis</name>
    <dbReference type="NCBI Taxonomy" id="2764597"/>
    <lineage>
        <taxon>Bacteria</taxon>
        <taxon>Bacillati</taxon>
        <taxon>Bacillota</taxon>
        <taxon>Clostridia</taxon>
        <taxon>Peptostreptococcales</taxon>
        <taxon>Peptostreptococcaceae</taxon>
        <taxon>Romboutsia</taxon>
    </lineage>
</organism>
<gene>
    <name evidence="7" type="primary">ispF</name>
    <name evidence="10" type="ORF">H8923_15315</name>
</gene>
<dbReference type="InterPro" id="IPR003526">
    <property type="entry name" value="MECDP_synthase"/>
</dbReference>
<feature type="binding site" evidence="7">
    <location>
        <begin position="61"/>
        <end position="65"/>
    </location>
    <ligand>
        <name>4-CDP-2-C-methyl-D-erythritol 2-phosphate</name>
        <dbReference type="ChEBI" id="CHEBI:57919"/>
    </ligand>
</feature>
<feature type="binding site" evidence="7">
    <location>
        <position position="42"/>
    </location>
    <ligand>
        <name>a divalent metal cation</name>
        <dbReference type="ChEBI" id="CHEBI:60240"/>
    </ligand>
</feature>
<feature type="binding site" evidence="7">
    <location>
        <position position="10"/>
    </location>
    <ligand>
        <name>a divalent metal cation</name>
        <dbReference type="ChEBI" id="CHEBI:60240"/>
    </ligand>
</feature>
<feature type="binding site" evidence="7">
    <location>
        <begin position="8"/>
        <end position="10"/>
    </location>
    <ligand>
        <name>4-CDP-2-C-methyl-D-erythritol 2-phosphate</name>
        <dbReference type="ChEBI" id="CHEBI:57919"/>
    </ligand>
</feature>
<comment type="caution">
    <text evidence="10">The sequence shown here is derived from an EMBL/GenBank/DDBJ whole genome shotgun (WGS) entry which is preliminary data.</text>
</comment>
<dbReference type="GO" id="GO:0008685">
    <property type="term" value="F:2-C-methyl-D-erythritol 2,4-cyclodiphosphate synthase activity"/>
    <property type="evidence" value="ECO:0007669"/>
    <property type="project" value="UniProtKB-EC"/>
</dbReference>
<dbReference type="SUPFAM" id="SSF69765">
    <property type="entry name" value="IpsF-like"/>
    <property type="match status" value="1"/>
</dbReference>
<keyword evidence="5 7" id="KW-0414">Isoprene biosynthesis</keyword>
<comment type="subunit">
    <text evidence="7">Homotrimer.</text>
</comment>
<comment type="similarity">
    <text evidence="7 8">Belongs to the IspF family.</text>
</comment>
<proteinExistence type="inferred from homology"/>
<comment type="pathway">
    <text evidence="2 7">Isoprenoid biosynthesis; isopentenyl diphosphate biosynthesis via DXP pathway; isopentenyl diphosphate from 1-deoxy-D-xylulose 5-phosphate: step 4/6.</text>
</comment>
<feature type="binding site" evidence="7">
    <location>
        <begin position="100"/>
        <end position="106"/>
    </location>
    <ligand>
        <name>4-CDP-2-C-methyl-D-erythritol 2-phosphate</name>
        <dbReference type="ChEBI" id="CHEBI:57919"/>
    </ligand>
</feature>
<dbReference type="Proteomes" id="UP000609849">
    <property type="component" value="Unassembled WGS sequence"/>
</dbReference>
<dbReference type="Gene3D" id="3.30.1330.50">
    <property type="entry name" value="2-C-methyl-D-erythritol 2,4-cyclodiphosphate synthase"/>
    <property type="match status" value="1"/>
</dbReference>
<evidence type="ECO:0000256" key="2">
    <source>
        <dbReference type="ARBA" id="ARBA00004709"/>
    </source>
</evidence>
<accession>A0ABR7JTC5</accession>
<evidence type="ECO:0000256" key="8">
    <source>
        <dbReference type="RuleBase" id="RU004395"/>
    </source>
</evidence>
<keyword evidence="4 7" id="KW-0479">Metal-binding</keyword>
<evidence type="ECO:0000259" key="9">
    <source>
        <dbReference type="Pfam" id="PF02542"/>
    </source>
</evidence>
<evidence type="ECO:0000313" key="10">
    <source>
        <dbReference type="EMBL" id="MBC5998129.1"/>
    </source>
</evidence>
<sequence>MRIGTGYDVHKLVENRDLIIGGVNVPHEKGLLGHSDADVLTHAVMDSILGALALGDIGKHFPDTDEKYKGADSIKLLEYVNHLIKDKGYKINNIDCTIIAQSPKMAPHIAKMRENFAKALDTNIDNINVKATTEEGLGFTGSKEGIAAQSVCTVVKVDK</sequence>
<feature type="binding site" evidence="7">
    <location>
        <begin position="34"/>
        <end position="35"/>
    </location>
    <ligand>
        <name>4-CDP-2-C-methyl-D-erythritol 2-phosphate</name>
        <dbReference type="ChEBI" id="CHEBI:57919"/>
    </ligand>
</feature>
<dbReference type="PROSITE" id="PS01350">
    <property type="entry name" value="ISPF"/>
    <property type="match status" value="1"/>
</dbReference>
<dbReference type="HAMAP" id="MF_00107">
    <property type="entry name" value="IspF"/>
    <property type="match status" value="1"/>
</dbReference>
<dbReference type="EC" id="4.6.1.12" evidence="3 7"/>
<keyword evidence="6 7" id="KW-0456">Lyase</keyword>
<feature type="binding site" evidence="7">
    <location>
        <begin position="56"/>
        <end position="58"/>
    </location>
    <ligand>
        <name>4-CDP-2-C-methyl-D-erythritol 2-phosphate</name>
        <dbReference type="ChEBI" id="CHEBI:57919"/>
    </ligand>
</feature>
<feature type="site" description="Transition state stabilizer" evidence="7">
    <location>
        <position position="34"/>
    </location>
</feature>
<feature type="binding site" evidence="7">
    <location>
        <position position="139"/>
    </location>
    <ligand>
        <name>4-CDP-2-C-methyl-D-erythritol 2-phosphate</name>
        <dbReference type="ChEBI" id="CHEBI:57919"/>
    </ligand>
</feature>
<comment type="function">
    <text evidence="7">Involved in the biosynthesis of isopentenyl diphosphate (IPP) and dimethylallyl diphosphate (DMAPP), two major building blocks of isoprenoid compounds. Catalyzes the conversion of 4-diphosphocytidyl-2-C-methyl-D-erythritol 2-phosphate (CDP-ME2P) to 2-C-methyl-D-erythritol 2,4-cyclodiphosphate (ME-CPP) with a corresponding release of cytidine 5-monophosphate (CMP).</text>
</comment>
<comment type="catalytic activity">
    <reaction evidence="1 7 8">
        <text>4-CDP-2-C-methyl-D-erythritol 2-phosphate = 2-C-methyl-D-erythritol 2,4-cyclic diphosphate + CMP</text>
        <dbReference type="Rhea" id="RHEA:23864"/>
        <dbReference type="ChEBI" id="CHEBI:57919"/>
        <dbReference type="ChEBI" id="CHEBI:58483"/>
        <dbReference type="ChEBI" id="CHEBI:60377"/>
        <dbReference type="EC" id="4.6.1.12"/>
    </reaction>
</comment>
<evidence type="ECO:0000256" key="7">
    <source>
        <dbReference type="HAMAP-Rule" id="MF_00107"/>
    </source>
</evidence>
<dbReference type="CDD" id="cd00554">
    <property type="entry name" value="MECDP_synthase"/>
    <property type="match status" value="1"/>
</dbReference>
<name>A0ABR7JTC5_9FIRM</name>
<feature type="binding site" evidence="7">
    <location>
        <position position="8"/>
    </location>
    <ligand>
        <name>a divalent metal cation</name>
        <dbReference type="ChEBI" id="CHEBI:60240"/>
    </ligand>
</feature>